<name>A0ABR1W5M0_9PEZI</name>
<gene>
    <name evidence="1" type="ORF">PG994_002615</name>
</gene>
<comment type="caution">
    <text evidence="1">The sequence shown here is derived from an EMBL/GenBank/DDBJ whole genome shotgun (WGS) entry which is preliminary data.</text>
</comment>
<dbReference type="GeneID" id="92087087"/>
<keyword evidence="2" id="KW-1185">Reference proteome</keyword>
<evidence type="ECO:0000313" key="2">
    <source>
        <dbReference type="Proteomes" id="UP001480595"/>
    </source>
</evidence>
<dbReference type="EMBL" id="JAQQWL010000003">
    <property type="protein sequence ID" value="KAK8078808.1"/>
    <property type="molecule type" value="Genomic_DNA"/>
</dbReference>
<organism evidence="1 2">
    <name type="scientific">Apiospora phragmitis</name>
    <dbReference type="NCBI Taxonomy" id="2905665"/>
    <lineage>
        <taxon>Eukaryota</taxon>
        <taxon>Fungi</taxon>
        <taxon>Dikarya</taxon>
        <taxon>Ascomycota</taxon>
        <taxon>Pezizomycotina</taxon>
        <taxon>Sordariomycetes</taxon>
        <taxon>Xylariomycetidae</taxon>
        <taxon>Amphisphaeriales</taxon>
        <taxon>Apiosporaceae</taxon>
        <taxon>Apiospora</taxon>
    </lineage>
</organism>
<proteinExistence type="predicted"/>
<dbReference type="Proteomes" id="UP001480595">
    <property type="component" value="Unassembled WGS sequence"/>
</dbReference>
<evidence type="ECO:0000313" key="1">
    <source>
        <dbReference type="EMBL" id="KAK8078808.1"/>
    </source>
</evidence>
<protein>
    <submittedName>
        <fullName evidence="1">Uncharacterized protein</fullName>
    </submittedName>
</protein>
<accession>A0ABR1W5M0</accession>
<dbReference type="RefSeq" id="XP_066719879.1">
    <property type="nucleotide sequence ID" value="XM_066854024.1"/>
</dbReference>
<sequence length="100" mass="10899">MDPAIEKILAVSDRSFLHDVLRDLCMDNSFVRRAVLERFTALPDGPSGNNAGAGDAASSGVKSRFLEAPQALSTTSRLLLPPLPPRRLLLFLPLPHLLRP</sequence>
<reference evidence="1 2" key="1">
    <citation type="submission" date="2023-01" db="EMBL/GenBank/DDBJ databases">
        <title>Analysis of 21 Apiospora genomes using comparative genomics revels a genus with tremendous synthesis potential of carbohydrate active enzymes and secondary metabolites.</title>
        <authorList>
            <person name="Sorensen T."/>
        </authorList>
    </citation>
    <scope>NUCLEOTIDE SEQUENCE [LARGE SCALE GENOMIC DNA]</scope>
    <source>
        <strain evidence="1 2">CBS 135458</strain>
    </source>
</reference>